<dbReference type="Pfam" id="PF04020">
    <property type="entry name" value="Phage_holin_4_2"/>
    <property type="match status" value="1"/>
</dbReference>
<protein>
    <submittedName>
        <fullName evidence="2">Membrane protein</fullName>
    </submittedName>
</protein>
<dbReference type="InterPro" id="IPR007165">
    <property type="entry name" value="Phage_holin_4_2"/>
</dbReference>
<evidence type="ECO:0000313" key="3">
    <source>
        <dbReference type="Proteomes" id="UP000187485"/>
    </source>
</evidence>
<feature type="transmembrane region" description="Helical" evidence="1">
    <location>
        <begin position="30"/>
        <end position="46"/>
    </location>
</feature>
<keyword evidence="3" id="KW-1185">Reference proteome</keyword>
<proteinExistence type="predicted"/>
<reference evidence="3" key="1">
    <citation type="submission" date="2016-12" db="EMBL/GenBank/DDBJ databases">
        <title>Draft Genome Sequences od Carboxydothermus pertinax and islandicus, Hydrogenogenic Carboxydotrophic Bacteria.</title>
        <authorList>
            <person name="Fukuyama Y."/>
            <person name="Ohmae K."/>
            <person name="Yoneda Y."/>
            <person name="Yoshida T."/>
            <person name="Sako Y."/>
        </authorList>
    </citation>
    <scope>NUCLEOTIDE SEQUENCE [LARGE SCALE GENOMIC DNA]</scope>
    <source>
        <strain evidence="3">Ug1</strain>
    </source>
</reference>
<keyword evidence="1" id="KW-1133">Transmembrane helix</keyword>
<keyword evidence="1" id="KW-0472">Membrane</keyword>
<dbReference type="AlphaFoldDB" id="A0A1L8CT62"/>
<keyword evidence="1" id="KW-0812">Transmembrane</keyword>
<evidence type="ECO:0000313" key="2">
    <source>
        <dbReference type="EMBL" id="GAV22034.1"/>
    </source>
</evidence>
<dbReference type="Proteomes" id="UP000187485">
    <property type="component" value="Unassembled WGS sequence"/>
</dbReference>
<accession>A0A1L8CT62</accession>
<sequence length="105" mass="10858">MATVVKTLISAITLIGVSILTPGFTVKGGIVGALIAAIVISLLNYLAGQIIGEKGRGFTGFIVAVLVLLLARYLVPKYLVVTVPGAIIAALIIGLVDKFIPTTLR</sequence>
<feature type="transmembrane region" description="Helical" evidence="1">
    <location>
        <begin position="7"/>
        <end position="24"/>
    </location>
</feature>
<organism evidence="2 3">
    <name type="scientific">Carboxydothermus pertinax</name>
    <dbReference type="NCBI Taxonomy" id="870242"/>
    <lineage>
        <taxon>Bacteria</taxon>
        <taxon>Bacillati</taxon>
        <taxon>Bacillota</taxon>
        <taxon>Clostridia</taxon>
        <taxon>Thermoanaerobacterales</taxon>
        <taxon>Thermoanaerobacteraceae</taxon>
        <taxon>Carboxydothermus</taxon>
    </lineage>
</organism>
<gene>
    <name evidence="2" type="ORF">cpu_05440</name>
</gene>
<dbReference type="STRING" id="870242.cpu_05440"/>
<dbReference type="RefSeq" id="WP_075858477.1">
    <property type="nucleotide sequence ID" value="NZ_BDJK01000008.1"/>
</dbReference>
<comment type="caution">
    <text evidence="2">The sequence shown here is derived from an EMBL/GenBank/DDBJ whole genome shotgun (WGS) entry which is preliminary data.</text>
</comment>
<feature type="transmembrane region" description="Helical" evidence="1">
    <location>
        <begin position="81"/>
        <end position="100"/>
    </location>
</feature>
<feature type="transmembrane region" description="Helical" evidence="1">
    <location>
        <begin position="58"/>
        <end position="75"/>
    </location>
</feature>
<name>A0A1L8CT62_9THEO</name>
<dbReference type="EMBL" id="BDJK01000008">
    <property type="protein sequence ID" value="GAV22034.1"/>
    <property type="molecule type" value="Genomic_DNA"/>
</dbReference>
<evidence type="ECO:0000256" key="1">
    <source>
        <dbReference type="SAM" id="Phobius"/>
    </source>
</evidence>